<organism evidence="1">
    <name type="scientific">Stutzerimonas stutzeri</name>
    <name type="common">Pseudomonas stutzeri</name>
    <dbReference type="NCBI Taxonomy" id="316"/>
    <lineage>
        <taxon>Bacteria</taxon>
        <taxon>Pseudomonadati</taxon>
        <taxon>Pseudomonadota</taxon>
        <taxon>Gammaproteobacteria</taxon>
        <taxon>Pseudomonadales</taxon>
        <taxon>Pseudomonadaceae</taxon>
        <taxon>Stutzerimonas</taxon>
    </lineage>
</organism>
<proteinExistence type="predicted"/>
<dbReference type="AlphaFoldDB" id="B3SPV0"/>
<reference evidence="1" key="1">
    <citation type="journal article" date="2008" name="J. Bacteriol.">
        <title>A family of insertion sequences that impacts integrons by specific targeting of gene cassette recombination sites, the IS1111-attC Group.</title>
        <authorList>
            <person name="Tetu S.G."/>
            <person name="Holmes A.J."/>
        </authorList>
    </citation>
    <scope>NUCLEOTIDE SEQUENCE</scope>
    <source>
        <strain evidence="1">RNAIII</strain>
    </source>
</reference>
<evidence type="ECO:0000313" key="1">
    <source>
        <dbReference type="EMBL" id="ABV54354.1"/>
    </source>
</evidence>
<sequence length="202" mass="22528">MNQQILNVAFEEDADAEAILSMKEALSAFGEEVSFYELPKRGPQASILLLTMSSVVLVFGVSFAKKFGEKSAEAAWQLIEKGLSKLYAKHFGESPEHRIYYVASNEKKLPNTKYSLTLSLLCAGSKGEKIKFIYETKWSQAQFNKATRAYLRAMPEFTSNSTGVIQELIEKHPTRVSPFLIAWDADSEELIFVDVMPAASGI</sequence>
<protein>
    <submittedName>
        <fullName evidence="1">Uncharacterized protein</fullName>
    </submittedName>
</protein>
<dbReference type="EMBL" id="EF648213">
    <property type="protein sequence ID" value="ABV54354.1"/>
    <property type="molecule type" value="Genomic_DNA"/>
</dbReference>
<accession>B3SPV0</accession>
<name>B3SPV0_STUST</name>